<dbReference type="EMBL" id="JAQOUE010000001">
    <property type="protein sequence ID" value="MDT7041544.1"/>
    <property type="molecule type" value="Genomic_DNA"/>
</dbReference>
<sequence>MGIILTKRMLLRYIGKCGRKFAEVLPLSAYRIFMRREVTGLNYHIVSDQDLPHIKYTLPYKSHKQFENDLTYLKSNYKLLSYSQVEELILKNTREFENSVILTFDDGYSECYSVVMPLLKKHNIPCMFFVTSEVIDNKFMVYPNKMSLIDDVMMSLDDVKFEGVLQDINHRFKQNLKTRKGFLAWMGSLHYSDTPMIDEMCVMLNIDVQQYLKKHQPYLTSQEIKRLVQNGFTVGAHGQRHAYLYTLKTRKQIEEEIVTSCRVIKEVTGQEKVPFAFPFSADYLDREFLEDVVKRYDFIGLLFDMREFKKDRSFIVNRIWGDDPEGCVEGKSNVQHLFHRAYRNHSEKLFEPFLRGNEG</sequence>
<comment type="subcellular location">
    <subcellularLocation>
        <location evidence="1">Secreted</location>
    </subcellularLocation>
</comment>
<dbReference type="Pfam" id="PF01522">
    <property type="entry name" value="Polysacc_deac_1"/>
    <property type="match status" value="2"/>
</dbReference>
<name>A0ABU3K597_9BACT</name>
<dbReference type="RefSeq" id="WP_313831894.1">
    <property type="nucleotide sequence ID" value="NZ_JAQOUE010000001.1"/>
</dbReference>
<dbReference type="CDD" id="cd10918">
    <property type="entry name" value="CE4_NodB_like_5s_6s"/>
    <property type="match status" value="1"/>
</dbReference>
<gene>
    <name evidence="4" type="ORF">PPG34_04230</name>
</gene>
<dbReference type="InterPro" id="IPR051398">
    <property type="entry name" value="Polysacch_Deacetylase"/>
</dbReference>
<proteinExistence type="predicted"/>
<dbReference type="Proteomes" id="UP001250932">
    <property type="component" value="Unassembled WGS sequence"/>
</dbReference>
<dbReference type="PANTHER" id="PTHR34216:SF3">
    <property type="entry name" value="POLY-BETA-1,6-N-ACETYL-D-GLUCOSAMINE N-DEACETYLASE"/>
    <property type="match status" value="1"/>
</dbReference>
<feature type="domain" description="NodB homology" evidence="3">
    <location>
        <begin position="98"/>
        <end position="359"/>
    </location>
</feature>
<organism evidence="4 5">
    <name type="scientific">Candidatus Nitronereus thalassa</name>
    <dbReference type="NCBI Taxonomy" id="3020898"/>
    <lineage>
        <taxon>Bacteria</taxon>
        <taxon>Pseudomonadati</taxon>
        <taxon>Nitrospirota</taxon>
        <taxon>Nitrospiria</taxon>
        <taxon>Nitrospirales</taxon>
        <taxon>Nitrospiraceae</taxon>
        <taxon>Candidatus Nitronereus</taxon>
    </lineage>
</organism>
<dbReference type="InterPro" id="IPR011330">
    <property type="entry name" value="Glyco_hydro/deAcase_b/a-brl"/>
</dbReference>
<dbReference type="Gene3D" id="3.20.20.370">
    <property type="entry name" value="Glycoside hydrolase/deacetylase"/>
    <property type="match status" value="1"/>
</dbReference>
<dbReference type="SUPFAM" id="SSF88713">
    <property type="entry name" value="Glycoside hydrolase/deacetylase"/>
    <property type="match status" value="1"/>
</dbReference>
<comment type="caution">
    <text evidence="4">The sequence shown here is derived from an EMBL/GenBank/DDBJ whole genome shotgun (WGS) entry which is preliminary data.</text>
</comment>
<dbReference type="PROSITE" id="PS51677">
    <property type="entry name" value="NODB"/>
    <property type="match status" value="1"/>
</dbReference>
<dbReference type="InterPro" id="IPR002509">
    <property type="entry name" value="NODB_dom"/>
</dbReference>
<dbReference type="PANTHER" id="PTHR34216">
    <property type="match status" value="1"/>
</dbReference>
<evidence type="ECO:0000256" key="1">
    <source>
        <dbReference type="ARBA" id="ARBA00004613"/>
    </source>
</evidence>
<keyword evidence="2" id="KW-0732">Signal</keyword>
<reference evidence="4 5" key="1">
    <citation type="journal article" date="2023" name="ISME J.">
        <title>Cultivation and genomic characterization of novel and ubiquitous marine nitrite-oxidizing bacteria from the Nitrospirales.</title>
        <authorList>
            <person name="Mueller A.J."/>
            <person name="Daebeler A."/>
            <person name="Herbold C.W."/>
            <person name="Kirkegaard R.H."/>
            <person name="Daims H."/>
        </authorList>
    </citation>
    <scope>NUCLEOTIDE SEQUENCE [LARGE SCALE GENOMIC DNA]</scope>
    <source>
        <strain evidence="4 5">EB</strain>
    </source>
</reference>
<accession>A0ABU3K597</accession>
<keyword evidence="5" id="KW-1185">Reference proteome</keyword>
<evidence type="ECO:0000256" key="2">
    <source>
        <dbReference type="ARBA" id="ARBA00022729"/>
    </source>
</evidence>
<protein>
    <submittedName>
        <fullName evidence="4">Polysaccharide deacetylase family protein</fullName>
    </submittedName>
</protein>
<evidence type="ECO:0000313" key="4">
    <source>
        <dbReference type="EMBL" id="MDT7041544.1"/>
    </source>
</evidence>
<evidence type="ECO:0000259" key="3">
    <source>
        <dbReference type="PROSITE" id="PS51677"/>
    </source>
</evidence>
<evidence type="ECO:0000313" key="5">
    <source>
        <dbReference type="Proteomes" id="UP001250932"/>
    </source>
</evidence>